<evidence type="ECO:0000259" key="1">
    <source>
        <dbReference type="Pfam" id="PF14576"/>
    </source>
</evidence>
<keyword evidence="4" id="KW-1185">Reference proteome</keyword>
<comment type="caution">
    <text evidence="3">The sequence shown here is derived from an EMBL/GenBank/DDBJ whole genome shotgun (WGS) entry which is preliminary data.</text>
</comment>
<name>A0A9Q1MS29_9SOLA</name>
<dbReference type="PANTHER" id="PTHR33232:SF20">
    <property type="entry name" value="PROTEIN SIEVE ELEMENT OCCLUSION B-LIKE"/>
    <property type="match status" value="1"/>
</dbReference>
<proteinExistence type="predicted"/>
<reference evidence="4" key="1">
    <citation type="journal article" date="2023" name="Proc. Natl. Acad. Sci. U.S.A.">
        <title>Genomic and structural basis for evolution of tropane alkaloid biosynthesis.</title>
        <authorList>
            <person name="Wanga Y.-J."/>
            <person name="Taina T."/>
            <person name="Yua J.-Y."/>
            <person name="Lia J."/>
            <person name="Xua B."/>
            <person name="Chenc J."/>
            <person name="D'Auriad J.C."/>
            <person name="Huanga J.-P."/>
            <person name="Huanga S.-X."/>
        </authorList>
    </citation>
    <scope>NUCLEOTIDE SEQUENCE [LARGE SCALE GENOMIC DNA]</scope>
    <source>
        <strain evidence="4">cv. KIB-2019</strain>
    </source>
</reference>
<evidence type="ECO:0000313" key="3">
    <source>
        <dbReference type="EMBL" id="KAJ8564616.1"/>
    </source>
</evidence>
<gene>
    <name evidence="3" type="ORF">K7X08_001076</name>
</gene>
<feature type="domain" description="Sieve element occlusion C-terminal" evidence="2">
    <location>
        <begin position="535"/>
        <end position="766"/>
    </location>
</feature>
<dbReference type="Proteomes" id="UP001152561">
    <property type="component" value="Unassembled WGS sequence"/>
</dbReference>
<evidence type="ECO:0000259" key="2">
    <source>
        <dbReference type="Pfam" id="PF14577"/>
    </source>
</evidence>
<evidence type="ECO:0000313" key="4">
    <source>
        <dbReference type="Proteomes" id="UP001152561"/>
    </source>
</evidence>
<accession>A0A9Q1MS29</accession>
<sequence length="767" mass="88103">MASNMNTNPAVTHHEMVPSNMNTKVINPVMSHDSEHHINPLNTKIINNSVPKPLAATRRRGGDHDHHQMFIKSDDNALIKHIEDSHSPDGRDLNVKPLLHIIEDIMLRAAPAFPDHLHGGQAQAQAQAQAHLEGLEHKVPHAGLTEILSYLAYPIHTITSELISKCSNKEDVHSTTMALLHLLANYSWDVKVVITFAAFAQQYGEFWLLVHQCTTDPLAKSVSILKDLPEIMERTDVLKPKFDAITNLINKMLDVTKCIIEFKDLRSTSQYAITQELDMLINKAHISTAAYWTMRSAVMCAALLLNLIATGHEYISSTSEDWEISSLAHKLANMMDHLRKVLELCYQKIEEKRQQDAFEALVRLLKTPHIDNVKTFSALIYSKDDQRPLFHGTLKRREGLDVLRRKHVLLLLSDLDIATQEFFVLHHMYEESKAQPSRPESQYEVVWLPVVDKNLSPWTEAKQMKFEEVQSTMPWYSVAHPSMIDPAVIRYIKEIWGFNKKPQLVVLDPQGKETNNNAYHMLWIWGSLAFPYTKSREEALWREQTWNIELLADSIDQNIFTWIGEGKYICLYGGEDMEWIRSFTTMARAVANAARIPLEMLYVGKRNPKERIRRNNAVIHAENLSHVIHDQTLIWFFWERLESMWRSRTQQDIGETDPILQEIVSILSFDGSNQGWAVFSRGLAEMTRGKGDLMVQVLRNFEHWKHEVTDGTVFVPALDRQLRALHSPHHCTRLVLPGISGHIPERVVCTECGRPMEKFIMYTCCNE</sequence>
<evidence type="ECO:0008006" key="5">
    <source>
        <dbReference type="Google" id="ProtNLM"/>
    </source>
</evidence>
<dbReference type="Pfam" id="PF14577">
    <property type="entry name" value="SEO_C"/>
    <property type="match status" value="1"/>
</dbReference>
<dbReference type="OrthoDB" id="1145248at2759"/>
<dbReference type="AlphaFoldDB" id="A0A9Q1MS29"/>
<organism evidence="3 4">
    <name type="scientific">Anisodus acutangulus</name>
    <dbReference type="NCBI Taxonomy" id="402998"/>
    <lineage>
        <taxon>Eukaryota</taxon>
        <taxon>Viridiplantae</taxon>
        <taxon>Streptophyta</taxon>
        <taxon>Embryophyta</taxon>
        <taxon>Tracheophyta</taxon>
        <taxon>Spermatophyta</taxon>
        <taxon>Magnoliopsida</taxon>
        <taxon>eudicotyledons</taxon>
        <taxon>Gunneridae</taxon>
        <taxon>Pentapetalae</taxon>
        <taxon>asterids</taxon>
        <taxon>lamiids</taxon>
        <taxon>Solanales</taxon>
        <taxon>Solanaceae</taxon>
        <taxon>Solanoideae</taxon>
        <taxon>Hyoscyameae</taxon>
        <taxon>Anisodus</taxon>
    </lineage>
</organism>
<dbReference type="InterPro" id="IPR027944">
    <property type="entry name" value="SEO_C"/>
</dbReference>
<feature type="domain" description="Sieve element occlusion N-terminal" evidence="1">
    <location>
        <begin position="73"/>
        <end position="369"/>
    </location>
</feature>
<dbReference type="EMBL" id="JAJAGQ010000004">
    <property type="protein sequence ID" value="KAJ8564616.1"/>
    <property type="molecule type" value="Genomic_DNA"/>
</dbReference>
<protein>
    <recommendedName>
        <fullName evidence="5">Protein SIEVE ELEMENT OCCLUSION B-like</fullName>
    </recommendedName>
</protein>
<dbReference type="GO" id="GO:0010088">
    <property type="term" value="P:phloem development"/>
    <property type="evidence" value="ECO:0007669"/>
    <property type="project" value="InterPro"/>
</dbReference>
<dbReference type="Pfam" id="PF14576">
    <property type="entry name" value="SEO_N"/>
    <property type="match status" value="1"/>
</dbReference>
<dbReference type="PANTHER" id="PTHR33232">
    <property type="entry name" value="PROTEIN SIEVE ELEMENT OCCLUSION B-LIKE"/>
    <property type="match status" value="1"/>
</dbReference>
<dbReference type="InterPro" id="IPR027942">
    <property type="entry name" value="SEO_N"/>
</dbReference>
<dbReference type="InterPro" id="IPR039299">
    <property type="entry name" value="SEOA"/>
</dbReference>